<dbReference type="OrthoDB" id="294295at2759"/>
<dbReference type="CDD" id="cd05233">
    <property type="entry name" value="SDR_c"/>
    <property type="match status" value="1"/>
</dbReference>
<dbReference type="PRINTS" id="PR00081">
    <property type="entry name" value="GDHRDH"/>
</dbReference>
<evidence type="ECO:0000313" key="4">
    <source>
        <dbReference type="EMBL" id="KAF2206594.1"/>
    </source>
</evidence>
<comment type="similarity">
    <text evidence="1">Belongs to the short-chain dehydrogenases/reductases (SDR) family.</text>
</comment>
<evidence type="ECO:0000256" key="2">
    <source>
        <dbReference type="ARBA" id="ARBA00022857"/>
    </source>
</evidence>
<gene>
    <name evidence="4" type="ORF">CERZMDRAFT_115680</name>
</gene>
<keyword evidence="2" id="KW-0521">NADP</keyword>
<dbReference type="PANTHER" id="PTHR43477:SF1">
    <property type="entry name" value="DIHYDROANTICAPSIN 7-DEHYDROGENASE"/>
    <property type="match status" value="1"/>
</dbReference>
<sequence>MEKTPKYIDKLHSRRVLVIGGTSGIGLCVAEAALEHGAIVTISGSTESKLQTALTHLNQSASPLRHNHDISGPAISGHTCDLSHPASQESALRSLLQATTADGKSKLDHVVFTAGNNISIPSLEEVTAELVQAMQSVRILAPIMLAKLLPAYVTKSAHSSLTLTGGTQAIRPSPAWSVMAGIMSSISGLTRGFAVDLQPIRVNAVFPGAVKSTAANHIDPAILEKAMANFRSTTLTGTVGMPEEVAEAYLYFMKSSYASGTTVVVDGGKLLKG</sequence>
<dbReference type="EMBL" id="ML992717">
    <property type="protein sequence ID" value="KAF2206594.1"/>
    <property type="molecule type" value="Genomic_DNA"/>
</dbReference>
<dbReference type="SUPFAM" id="SSF51735">
    <property type="entry name" value="NAD(P)-binding Rossmann-fold domains"/>
    <property type="match status" value="1"/>
</dbReference>
<evidence type="ECO:0008006" key="6">
    <source>
        <dbReference type="Google" id="ProtNLM"/>
    </source>
</evidence>
<dbReference type="InterPro" id="IPR051122">
    <property type="entry name" value="SDR_DHRS6-like"/>
</dbReference>
<protein>
    <recommendedName>
        <fullName evidence="6">Ketoreductase (KR) domain-containing protein</fullName>
    </recommendedName>
</protein>
<dbReference type="Pfam" id="PF23441">
    <property type="entry name" value="SDR"/>
    <property type="match status" value="1"/>
</dbReference>
<evidence type="ECO:0000313" key="5">
    <source>
        <dbReference type="Proteomes" id="UP000799539"/>
    </source>
</evidence>
<keyword evidence="5" id="KW-1185">Reference proteome</keyword>
<dbReference type="Gene3D" id="3.40.50.720">
    <property type="entry name" value="NAD(P)-binding Rossmann-like Domain"/>
    <property type="match status" value="1"/>
</dbReference>
<dbReference type="GO" id="GO:0016491">
    <property type="term" value="F:oxidoreductase activity"/>
    <property type="evidence" value="ECO:0007669"/>
    <property type="project" value="UniProtKB-KW"/>
</dbReference>
<dbReference type="AlphaFoldDB" id="A0A6A6EZS4"/>
<reference evidence="4" key="1">
    <citation type="journal article" date="2020" name="Stud. Mycol.">
        <title>101 Dothideomycetes genomes: a test case for predicting lifestyles and emergence of pathogens.</title>
        <authorList>
            <person name="Haridas S."/>
            <person name="Albert R."/>
            <person name="Binder M."/>
            <person name="Bloem J."/>
            <person name="Labutti K."/>
            <person name="Salamov A."/>
            <person name="Andreopoulos B."/>
            <person name="Baker S."/>
            <person name="Barry K."/>
            <person name="Bills G."/>
            <person name="Bluhm B."/>
            <person name="Cannon C."/>
            <person name="Castanera R."/>
            <person name="Culley D."/>
            <person name="Daum C."/>
            <person name="Ezra D."/>
            <person name="Gonzalez J."/>
            <person name="Henrissat B."/>
            <person name="Kuo A."/>
            <person name="Liang C."/>
            <person name="Lipzen A."/>
            <person name="Lutzoni F."/>
            <person name="Magnuson J."/>
            <person name="Mondo S."/>
            <person name="Nolan M."/>
            <person name="Ohm R."/>
            <person name="Pangilinan J."/>
            <person name="Park H.-J."/>
            <person name="Ramirez L."/>
            <person name="Alfaro M."/>
            <person name="Sun H."/>
            <person name="Tritt A."/>
            <person name="Yoshinaga Y."/>
            <person name="Zwiers L.-H."/>
            <person name="Turgeon B."/>
            <person name="Goodwin S."/>
            <person name="Spatafora J."/>
            <person name="Crous P."/>
            <person name="Grigoriev I."/>
        </authorList>
    </citation>
    <scope>NUCLEOTIDE SEQUENCE</scope>
    <source>
        <strain evidence="4">SCOH1-5</strain>
    </source>
</reference>
<organism evidence="4 5">
    <name type="scientific">Cercospora zeae-maydis SCOH1-5</name>
    <dbReference type="NCBI Taxonomy" id="717836"/>
    <lineage>
        <taxon>Eukaryota</taxon>
        <taxon>Fungi</taxon>
        <taxon>Dikarya</taxon>
        <taxon>Ascomycota</taxon>
        <taxon>Pezizomycotina</taxon>
        <taxon>Dothideomycetes</taxon>
        <taxon>Dothideomycetidae</taxon>
        <taxon>Mycosphaerellales</taxon>
        <taxon>Mycosphaerellaceae</taxon>
        <taxon>Cercospora</taxon>
    </lineage>
</organism>
<dbReference type="InterPro" id="IPR057571">
    <property type="entry name" value="SDR_PhqE-like"/>
</dbReference>
<dbReference type="InterPro" id="IPR036291">
    <property type="entry name" value="NAD(P)-bd_dom_sf"/>
</dbReference>
<evidence type="ECO:0000256" key="3">
    <source>
        <dbReference type="ARBA" id="ARBA00023002"/>
    </source>
</evidence>
<name>A0A6A6EZS4_9PEZI</name>
<dbReference type="PANTHER" id="PTHR43477">
    <property type="entry name" value="DIHYDROANTICAPSIN 7-DEHYDROGENASE"/>
    <property type="match status" value="1"/>
</dbReference>
<dbReference type="Proteomes" id="UP000799539">
    <property type="component" value="Unassembled WGS sequence"/>
</dbReference>
<dbReference type="InterPro" id="IPR002347">
    <property type="entry name" value="SDR_fam"/>
</dbReference>
<keyword evidence="3" id="KW-0560">Oxidoreductase</keyword>
<accession>A0A6A6EZS4</accession>
<evidence type="ECO:0000256" key="1">
    <source>
        <dbReference type="ARBA" id="ARBA00006484"/>
    </source>
</evidence>
<proteinExistence type="inferred from homology"/>